<feature type="transmembrane region" description="Helical" evidence="1">
    <location>
        <begin position="7"/>
        <end position="25"/>
    </location>
</feature>
<keyword evidence="1" id="KW-0812">Transmembrane</keyword>
<feature type="transmembrane region" description="Helical" evidence="1">
    <location>
        <begin position="31"/>
        <end position="51"/>
    </location>
</feature>
<organism evidence="3 4">
    <name type="scientific">Methanococcoides seepicolus</name>
    <dbReference type="NCBI Taxonomy" id="2828780"/>
    <lineage>
        <taxon>Archaea</taxon>
        <taxon>Methanobacteriati</taxon>
        <taxon>Methanobacteriota</taxon>
        <taxon>Stenosarchaea group</taxon>
        <taxon>Methanomicrobia</taxon>
        <taxon>Methanosarcinales</taxon>
        <taxon>Methanosarcinaceae</taxon>
        <taxon>Methanococcoides</taxon>
    </lineage>
</organism>
<reference evidence="3" key="1">
    <citation type="journal article" date="2021" name="mSystems">
        <title>Bacteria and Archaea Synergistically Convert Glycine Betaine to Biogenic Methane in the Formosa Cold Seep of the South China Sea.</title>
        <authorList>
            <person name="Li L."/>
            <person name="Zhang W."/>
            <person name="Zhang S."/>
            <person name="Song L."/>
            <person name="Sun Q."/>
            <person name="Zhang H."/>
            <person name="Xiang H."/>
            <person name="Dong X."/>
        </authorList>
    </citation>
    <scope>NUCLEOTIDE SEQUENCE</scope>
    <source>
        <strain evidence="3">LLY</strain>
    </source>
</reference>
<dbReference type="RefSeq" id="WP_250868627.1">
    <property type="nucleotide sequence ID" value="NZ_JAGSOI010000042.1"/>
</dbReference>
<protein>
    <recommendedName>
        <fullName evidence="2">DUF8147 domain-containing protein</fullName>
    </recommendedName>
</protein>
<evidence type="ECO:0000313" key="3">
    <source>
        <dbReference type="EMBL" id="MCM1987287.1"/>
    </source>
</evidence>
<dbReference type="EMBL" id="JAGSOI010000042">
    <property type="protein sequence ID" value="MCM1987287.1"/>
    <property type="molecule type" value="Genomic_DNA"/>
</dbReference>
<proteinExistence type="predicted"/>
<keyword evidence="1" id="KW-0472">Membrane</keyword>
<accession>A0A9E4ZGJ5</accession>
<dbReference type="Pfam" id="PF26472">
    <property type="entry name" value="DUF8147"/>
    <property type="match status" value="1"/>
</dbReference>
<evidence type="ECO:0000256" key="1">
    <source>
        <dbReference type="SAM" id="Phobius"/>
    </source>
</evidence>
<name>A0A9E4ZGJ5_9EURY</name>
<comment type="caution">
    <text evidence="3">The sequence shown here is derived from an EMBL/GenBank/DDBJ whole genome shotgun (WGS) entry which is preliminary data.</text>
</comment>
<dbReference type="AlphaFoldDB" id="A0A9E4ZGJ5"/>
<evidence type="ECO:0000313" key="4">
    <source>
        <dbReference type="Proteomes" id="UP001056766"/>
    </source>
</evidence>
<dbReference type="InterPro" id="IPR058460">
    <property type="entry name" value="DUF8147"/>
</dbReference>
<feature type="domain" description="DUF8147" evidence="2">
    <location>
        <begin position="3"/>
        <end position="54"/>
    </location>
</feature>
<keyword evidence="1" id="KW-1133">Transmembrane helix</keyword>
<reference evidence="3" key="2">
    <citation type="submission" date="2021-04" db="EMBL/GenBank/DDBJ databases">
        <authorList>
            <person name="Dong X."/>
        </authorList>
    </citation>
    <scope>NUCLEOTIDE SEQUENCE</scope>
    <source>
        <strain evidence="3">LLY</strain>
    </source>
</reference>
<evidence type="ECO:0000259" key="2">
    <source>
        <dbReference type="Pfam" id="PF26472"/>
    </source>
</evidence>
<gene>
    <name evidence="3" type="ORF">KDK67_09890</name>
</gene>
<keyword evidence="4" id="KW-1185">Reference proteome</keyword>
<sequence>MKTITNLFVSFIVFAIVGVAVTSILQDRIFFSFFVGFPAGIFAGLVTFVYLKWKSRVVVSKVDTAFDNIVDFLQNEVSLRFGKNKIEKDYQQDLEGKLSVLTERYGYDIKYESVKGKHRVDFAINGNIGIEMKVHRGGNRVNKELYNQIANYAPYCNKLIGLVVNETNDDSEILRMQIKDELKDQHVINANDYEIIVLDVKKRLY</sequence>
<dbReference type="Proteomes" id="UP001056766">
    <property type="component" value="Unassembled WGS sequence"/>
</dbReference>